<accession>A0A3N2H262</accession>
<keyword evidence="1" id="KW-1133">Transmembrane helix</keyword>
<gene>
    <name evidence="2" type="ORF">EDD35_5415</name>
</gene>
<evidence type="ECO:0000256" key="1">
    <source>
        <dbReference type="SAM" id="Phobius"/>
    </source>
</evidence>
<sequence>MQLGRGRFARTGHTAALGVVTFDTRFVTARNLRKLAAALVLGAGLCTLAAPAAHADGVSLKAGPYPTQADCQSQLSSWPGHICTFIPDLLPGPIPEGWYVALRT</sequence>
<dbReference type="Proteomes" id="UP000274843">
    <property type="component" value="Unassembled WGS sequence"/>
</dbReference>
<name>A0A3N2H262_9PSEU</name>
<organism evidence="2 3">
    <name type="scientific">Amycolatopsis thermoflava</name>
    <dbReference type="NCBI Taxonomy" id="84480"/>
    <lineage>
        <taxon>Bacteria</taxon>
        <taxon>Bacillati</taxon>
        <taxon>Actinomycetota</taxon>
        <taxon>Actinomycetes</taxon>
        <taxon>Pseudonocardiales</taxon>
        <taxon>Pseudonocardiaceae</taxon>
        <taxon>Amycolatopsis</taxon>
        <taxon>Amycolatopsis methanolica group</taxon>
    </lineage>
</organism>
<reference evidence="2 3" key="1">
    <citation type="submission" date="2018-11" db="EMBL/GenBank/DDBJ databases">
        <title>Sequencing the genomes of 1000 actinobacteria strains.</title>
        <authorList>
            <person name="Klenk H.-P."/>
        </authorList>
    </citation>
    <scope>NUCLEOTIDE SEQUENCE [LARGE SCALE GENOMIC DNA]</scope>
    <source>
        <strain evidence="2 3">DSM 44348</strain>
    </source>
</reference>
<evidence type="ECO:0000313" key="3">
    <source>
        <dbReference type="Proteomes" id="UP000274843"/>
    </source>
</evidence>
<keyword evidence="1" id="KW-0472">Membrane</keyword>
<proteinExistence type="predicted"/>
<keyword evidence="1" id="KW-0812">Transmembrane</keyword>
<protein>
    <submittedName>
        <fullName evidence="2">Uncharacterized protein</fullName>
    </submittedName>
</protein>
<keyword evidence="3" id="KW-1185">Reference proteome</keyword>
<dbReference type="AlphaFoldDB" id="A0A3N2H262"/>
<evidence type="ECO:0000313" key="2">
    <source>
        <dbReference type="EMBL" id="ROS43014.1"/>
    </source>
</evidence>
<dbReference type="EMBL" id="RKHY01000001">
    <property type="protein sequence ID" value="ROS43014.1"/>
    <property type="molecule type" value="Genomic_DNA"/>
</dbReference>
<comment type="caution">
    <text evidence="2">The sequence shown here is derived from an EMBL/GenBank/DDBJ whole genome shotgun (WGS) entry which is preliminary data.</text>
</comment>
<feature type="transmembrane region" description="Helical" evidence="1">
    <location>
        <begin position="35"/>
        <end position="55"/>
    </location>
</feature>